<proteinExistence type="predicted"/>
<evidence type="ECO:0000313" key="5">
    <source>
        <dbReference type="Proteomes" id="UP000190130"/>
    </source>
</evidence>
<keyword evidence="1" id="KW-0472">Membrane</keyword>
<dbReference type="Gene3D" id="1.20.1530.20">
    <property type="match status" value="1"/>
</dbReference>
<dbReference type="EMBL" id="LMAR01000023">
    <property type="protein sequence ID" value="KQK31437.1"/>
    <property type="molecule type" value="Genomic_DNA"/>
</dbReference>
<dbReference type="RefSeq" id="WP_055727203.1">
    <property type="nucleotide sequence ID" value="NZ_FUYX01000005.1"/>
</dbReference>
<evidence type="ECO:0000313" key="2">
    <source>
        <dbReference type="EMBL" id="KQK31437.1"/>
    </source>
</evidence>
<feature type="transmembrane region" description="Helical" evidence="1">
    <location>
        <begin position="102"/>
        <end position="123"/>
    </location>
</feature>
<feature type="transmembrane region" description="Helical" evidence="1">
    <location>
        <begin position="167"/>
        <end position="185"/>
    </location>
</feature>
<accession>A0A0Q3I9C5</accession>
<feature type="transmembrane region" description="Helical" evidence="1">
    <location>
        <begin position="234"/>
        <end position="254"/>
    </location>
</feature>
<keyword evidence="1" id="KW-1133">Transmembrane helix</keyword>
<organism evidence="2 4">
    <name type="scientific">Bosea thiooxidans</name>
    <dbReference type="NCBI Taxonomy" id="53254"/>
    <lineage>
        <taxon>Bacteria</taxon>
        <taxon>Pseudomonadati</taxon>
        <taxon>Pseudomonadota</taxon>
        <taxon>Alphaproteobacteria</taxon>
        <taxon>Hyphomicrobiales</taxon>
        <taxon>Boseaceae</taxon>
        <taxon>Bosea</taxon>
    </lineage>
</organism>
<dbReference type="PANTHER" id="PTHR18640">
    <property type="entry name" value="SOLUTE CARRIER FAMILY 10 MEMBER 7"/>
    <property type="match status" value="1"/>
</dbReference>
<evidence type="ECO:0000256" key="1">
    <source>
        <dbReference type="SAM" id="Phobius"/>
    </source>
</evidence>
<feature type="transmembrane region" description="Helical" evidence="1">
    <location>
        <begin position="12"/>
        <end position="31"/>
    </location>
</feature>
<dbReference type="PIRSF" id="PIRSF026166">
    <property type="entry name" value="UCP026166"/>
    <property type="match status" value="1"/>
</dbReference>
<dbReference type="Proteomes" id="UP000051562">
    <property type="component" value="Unassembled WGS sequence"/>
</dbReference>
<sequence>MIRRTLARFGIDAYLIALMATVAVAAVLPAHGVGATVANGAVSVAVALLFFLYGARLSPLAVWEGLLHWRLQSLVFASTYVLFPLLGLVLARTFGGWLPRELVAGLIFLCILPSTVQSSIAFTGIARGNVAAALCSASVSNLFGMVLTPLLVVLLLDSKGGGFSTQAIENIALQLLLPFVAGQLLRRWIGPFLQRHKAPLSLVDRGSILLVVYAAFSEGMVAGIWSQVTLGDLALVSLLGLALLAAVLVTTTLASRRLGFSKEDEIAIVFCGSKKSMASGIPMANILFPGQALGLIVLPLMLFHQAQLVACAVLAQRYARRSEPEGTAASIPAVASPSAAGAR</sequence>
<dbReference type="GO" id="GO:0005886">
    <property type="term" value="C:plasma membrane"/>
    <property type="evidence" value="ECO:0007669"/>
    <property type="project" value="TreeGrafter"/>
</dbReference>
<keyword evidence="4" id="KW-1185">Reference proteome</keyword>
<evidence type="ECO:0000313" key="4">
    <source>
        <dbReference type="Proteomes" id="UP000051562"/>
    </source>
</evidence>
<evidence type="ECO:0000313" key="3">
    <source>
        <dbReference type="EMBL" id="SKB79907.1"/>
    </source>
</evidence>
<reference evidence="2 4" key="1">
    <citation type="submission" date="2015-10" db="EMBL/GenBank/DDBJ databases">
        <title>Draft genome of Bosea thiooxidans.</title>
        <authorList>
            <person name="Wang X."/>
        </authorList>
    </citation>
    <scope>NUCLEOTIDE SEQUENCE [LARGE SCALE GENOMIC DNA]</scope>
    <source>
        <strain evidence="2 4">CGMCC 9174</strain>
    </source>
</reference>
<dbReference type="PANTHER" id="PTHR18640:SF5">
    <property type="entry name" value="SODIUM_BILE ACID COTRANSPORTER 7"/>
    <property type="match status" value="1"/>
</dbReference>
<dbReference type="EMBL" id="FUYX01000005">
    <property type="protein sequence ID" value="SKB79907.1"/>
    <property type="molecule type" value="Genomic_DNA"/>
</dbReference>
<keyword evidence="1" id="KW-0812">Transmembrane</keyword>
<dbReference type="Pfam" id="PF13593">
    <property type="entry name" value="SBF_like"/>
    <property type="match status" value="1"/>
</dbReference>
<feature type="transmembrane region" description="Helical" evidence="1">
    <location>
        <begin position="266"/>
        <end position="288"/>
    </location>
</feature>
<feature type="transmembrane region" description="Helical" evidence="1">
    <location>
        <begin position="67"/>
        <end position="90"/>
    </location>
</feature>
<name>A0A0Q3I9C5_9HYPH</name>
<dbReference type="InterPro" id="IPR016833">
    <property type="entry name" value="Put_Na-Bile_cotransptr"/>
</dbReference>
<dbReference type="AlphaFoldDB" id="A0A0Q3I9C5"/>
<feature type="transmembrane region" description="Helical" evidence="1">
    <location>
        <begin position="206"/>
        <end position="228"/>
    </location>
</feature>
<gene>
    <name evidence="2" type="ORF">ARD30_03275</name>
    <name evidence="3" type="ORF">SAMN05660750_02424</name>
</gene>
<reference evidence="3 5" key="2">
    <citation type="submission" date="2017-02" db="EMBL/GenBank/DDBJ databases">
        <authorList>
            <person name="Peterson S.W."/>
        </authorList>
    </citation>
    <scope>NUCLEOTIDE SEQUENCE [LARGE SCALE GENOMIC DNA]</scope>
    <source>
        <strain evidence="3 5">DSM 9653</strain>
    </source>
</reference>
<dbReference type="InterPro" id="IPR038770">
    <property type="entry name" value="Na+/solute_symporter_sf"/>
</dbReference>
<dbReference type="Proteomes" id="UP000190130">
    <property type="component" value="Unassembled WGS sequence"/>
</dbReference>
<protein>
    <submittedName>
        <fullName evidence="3">Solute carrier family 10 (Sodium/bile acid cotransporter), member 7</fullName>
    </submittedName>
</protein>
<feature type="transmembrane region" description="Helical" evidence="1">
    <location>
        <begin position="130"/>
        <end position="155"/>
    </location>
</feature>
<dbReference type="OrthoDB" id="9792271at2"/>
<dbReference type="STRING" id="53254.SAMN05660750_02424"/>